<name>A0A8H2X705_9AGAM</name>
<dbReference type="Gene3D" id="1.20.1280.50">
    <property type="match status" value="1"/>
</dbReference>
<accession>A0A8H2X705</accession>
<evidence type="ECO:0000259" key="1">
    <source>
        <dbReference type="PROSITE" id="PS50181"/>
    </source>
</evidence>
<dbReference type="Pfam" id="PF12937">
    <property type="entry name" value="F-box-like"/>
    <property type="match status" value="1"/>
</dbReference>
<dbReference type="InterPro" id="IPR032675">
    <property type="entry name" value="LRR_dom_sf"/>
</dbReference>
<gene>
    <name evidence="2" type="ORF">RDB_LOCUS18344</name>
</gene>
<evidence type="ECO:0000313" key="2">
    <source>
        <dbReference type="EMBL" id="CAE6417033.1"/>
    </source>
</evidence>
<evidence type="ECO:0000313" key="3">
    <source>
        <dbReference type="Proteomes" id="UP000663888"/>
    </source>
</evidence>
<dbReference type="EMBL" id="CAJMWX010000420">
    <property type="protein sequence ID" value="CAE6417033.1"/>
    <property type="molecule type" value="Genomic_DNA"/>
</dbReference>
<feature type="domain" description="F-box" evidence="1">
    <location>
        <begin position="64"/>
        <end position="109"/>
    </location>
</feature>
<dbReference type="PROSITE" id="PS50181">
    <property type="entry name" value="FBOX"/>
    <property type="match status" value="1"/>
</dbReference>
<dbReference type="Proteomes" id="UP000663888">
    <property type="component" value="Unassembled WGS sequence"/>
</dbReference>
<dbReference type="InterPro" id="IPR001810">
    <property type="entry name" value="F-box_dom"/>
</dbReference>
<protein>
    <recommendedName>
        <fullName evidence="1">F-box domain-containing protein</fullName>
    </recommendedName>
</protein>
<dbReference type="CDD" id="cd09917">
    <property type="entry name" value="F-box_SF"/>
    <property type="match status" value="1"/>
</dbReference>
<dbReference type="AlphaFoldDB" id="A0A8H2X705"/>
<dbReference type="SMART" id="SM00256">
    <property type="entry name" value="FBOX"/>
    <property type="match status" value="1"/>
</dbReference>
<comment type="caution">
    <text evidence="2">The sequence shown here is derived from an EMBL/GenBank/DDBJ whole genome shotgun (WGS) entry which is preliminary data.</text>
</comment>
<feature type="non-terminal residue" evidence="2">
    <location>
        <position position="1"/>
    </location>
</feature>
<dbReference type="InterPro" id="IPR036047">
    <property type="entry name" value="F-box-like_dom_sf"/>
</dbReference>
<reference evidence="2" key="1">
    <citation type="submission" date="2021-01" db="EMBL/GenBank/DDBJ databases">
        <authorList>
            <person name="Kaushik A."/>
        </authorList>
    </citation>
    <scope>NUCLEOTIDE SEQUENCE</scope>
    <source>
        <strain evidence="2">AG4-R118</strain>
    </source>
</reference>
<dbReference type="Gene3D" id="3.80.10.10">
    <property type="entry name" value="Ribonuclease Inhibitor"/>
    <property type="match status" value="1"/>
</dbReference>
<dbReference type="SUPFAM" id="SSF81383">
    <property type="entry name" value="F-box domain"/>
    <property type="match status" value="1"/>
</dbReference>
<proteinExistence type="predicted"/>
<organism evidence="2 3">
    <name type="scientific">Rhizoctonia solani</name>
    <dbReference type="NCBI Taxonomy" id="456999"/>
    <lineage>
        <taxon>Eukaryota</taxon>
        <taxon>Fungi</taxon>
        <taxon>Dikarya</taxon>
        <taxon>Basidiomycota</taxon>
        <taxon>Agaricomycotina</taxon>
        <taxon>Agaricomycetes</taxon>
        <taxon>Cantharellales</taxon>
        <taxon>Ceratobasidiaceae</taxon>
        <taxon>Rhizoctonia</taxon>
    </lineage>
</organism>
<sequence>KANHSPNQSLRGMEMKYVGGWQIGHVHIRDEVHSTHHIEAADYFAVFKHDLGMARLLSGSPYMVMPGSTLPYELLVDIFGHLSPSHLAQVSSVCHYWRKAAFPRLYHTVYLCLATHLDEFVQRVHTDDAGSALGDQYVFPRLQRFYARGGEDPDWMDFFDNPNGNPLRQFFVRHPQIEDLALGYANESCYYNDIDPAGIAKLFPSLRYFEGPVFLIPPLVQSCLAEQLEELVVSDSWLRDEVDLATKIYGKVLTLPKLRKFGIWADMVNEGILVNMLQIIVKGANQLEEIEIRHDIDNADYGDVMSLITQVRGLRSITLSDSILRIADENHGEEDLGWAVFASNLRRACPKLRTIYQAIRKFDKENREKVWELSDYP</sequence>